<keyword evidence="8" id="KW-1185">Reference proteome</keyword>
<dbReference type="PANTHER" id="PTHR12618">
    <property type="entry name" value="PHD AND RING FINGER DOMAIN-CONTAINING PROTEIN 1"/>
    <property type="match status" value="1"/>
</dbReference>
<protein>
    <recommendedName>
        <fullName evidence="9">PHD and RING finger domain-containing protein 1</fullName>
    </recommendedName>
</protein>
<dbReference type="PROSITE" id="PS50089">
    <property type="entry name" value="ZF_RING_2"/>
    <property type="match status" value="1"/>
</dbReference>
<evidence type="ECO:0000256" key="1">
    <source>
        <dbReference type="ARBA" id="ARBA00022723"/>
    </source>
</evidence>
<organism evidence="7 8">
    <name type="scientific">Ameiurus melas</name>
    <name type="common">Black bullhead</name>
    <name type="synonym">Silurus melas</name>
    <dbReference type="NCBI Taxonomy" id="219545"/>
    <lineage>
        <taxon>Eukaryota</taxon>
        <taxon>Metazoa</taxon>
        <taxon>Chordata</taxon>
        <taxon>Craniata</taxon>
        <taxon>Vertebrata</taxon>
        <taxon>Euteleostomi</taxon>
        <taxon>Actinopterygii</taxon>
        <taxon>Neopterygii</taxon>
        <taxon>Teleostei</taxon>
        <taxon>Ostariophysi</taxon>
        <taxon>Siluriformes</taxon>
        <taxon>Ictaluridae</taxon>
        <taxon>Ameiurus</taxon>
    </lineage>
</organism>
<dbReference type="SUPFAM" id="SSF57903">
    <property type="entry name" value="FYVE/PHD zinc finger"/>
    <property type="match status" value="1"/>
</dbReference>
<dbReference type="InterPro" id="IPR017907">
    <property type="entry name" value="Znf_RING_CS"/>
</dbReference>
<evidence type="ECO:0000256" key="2">
    <source>
        <dbReference type="ARBA" id="ARBA00022771"/>
    </source>
</evidence>
<name>A0A7J6B7Q8_AMEME</name>
<dbReference type="SMART" id="SM00184">
    <property type="entry name" value="RING"/>
    <property type="match status" value="1"/>
</dbReference>
<dbReference type="InterPro" id="IPR001965">
    <property type="entry name" value="Znf_PHD"/>
</dbReference>
<dbReference type="Pfam" id="PF13639">
    <property type="entry name" value="zf-RING_2"/>
    <property type="match status" value="1"/>
</dbReference>
<dbReference type="Pfam" id="PF00628">
    <property type="entry name" value="PHD"/>
    <property type="match status" value="1"/>
</dbReference>
<dbReference type="PROSITE" id="PS00518">
    <property type="entry name" value="ZF_RING_1"/>
    <property type="match status" value="1"/>
</dbReference>
<dbReference type="SUPFAM" id="SSF57850">
    <property type="entry name" value="RING/U-box"/>
    <property type="match status" value="1"/>
</dbReference>
<evidence type="ECO:0000313" key="7">
    <source>
        <dbReference type="EMBL" id="KAF4091050.1"/>
    </source>
</evidence>
<keyword evidence="3" id="KW-0862">Zinc</keyword>
<reference evidence="7 8" key="1">
    <citation type="submission" date="2020-02" db="EMBL/GenBank/DDBJ databases">
        <title>A chromosome-scale genome assembly of the black bullhead catfish (Ameiurus melas).</title>
        <authorList>
            <person name="Wen M."/>
            <person name="Zham M."/>
            <person name="Cabau C."/>
            <person name="Klopp C."/>
            <person name="Donnadieu C."/>
            <person name="Roques C."/>
            <person name="Bouchez O."/>
            <person name="Lampietro C."/>
            <person name="Jouanno E."/>
            <person name="Herpin A."/>
            <person name="Louis A."/>
            <person name="Berthelot C."/>
            <person name="Parey E."/>
            <person name="Roest-Crollius H."/>
            <person name="Braasch I."/>
            <person name="Postlethwait J."/>
            <person name="Robinson-Rechavi M."/>
            <person name="Echchiki A."/>
            <person name="Begum T."/>
            <person name="Montfort J."/>
            <person name="Schartl M."/>
            <person name="Bobe J."/>
            <person name="Guiguen Y."/>
        </authorList>
    </citation>
    <scope>NUCLEOTIDE SEQUENCE [LARGE SCALE GENOMIC DNA]</scope>
    <source>
        <strain evidence="7">M_S1</strain>
        <tissue evidence="7">Blood</tissue>
    </source>
</reference>
<dbReference type="Proteomes" id="UP000593565">
    <property type="component" value="Unassembled WGS sequence"/>
</dbReference>
<dbReference type="EMBL" id="JAAGNN010000003">
    <property type="protein sequence ID" value="KAF4091050.1"/>
    <property type="molecule type" value="Genomic_DNA"/>
</dbReference>
<dbReference type="GO" id="GO:0008270">
    <property type="term" value="F:zinc ion binding"/>
    <property type="evidence" value="ECO:0007669"/>
    <property type="project" value="UniProtKB-KW"/>
</dbReference>
<dbReference type="PANTHER" id="PTHR12618:SF20">
    <property type="entry name" value="PHD AND RING FINGER DOMAIN-CONTAINING PROTEIN 1"/>
    <property type="match status" value="1"/>
</dbReference>
<dbReference type="InterPro" id="IPR047157">
    <property type="entry name" value="PHRF1/Atg35"/>
</dbReference>
<evidence type="ECO:0008006" key="9">
    <source>
        <dbReference type="Google" id="ProtNLM"/>
    </source>
</evidence>
<evidence type="ECO:0000256" key="4">
    <source>
        <dbReference type="PROSITE-ProRule" id="PRU00175"/>
    </source>
</evidence>
<comment type="caution">
    <text evidence="7">The sequence shown here is derived from an EMBL/GenBank/DDBJ whole genome shotgun (WGS) entry which is preliminary data.</text>
</comment>
<dbReference type="Gene3D" id="3.30.40.10">
    <property type="entry name" value="Zinc/RING finger domain, C3HC4 (zinc finger)"/>
    <property type="match status" value="2"/>
</dbReference>
<feature type="domain" description="PHD-type" evidence="5">
    <location>
        <begin position="146"/>
        <end position="196"/>
    </location>
</feature>
<evidence type="ECO:0000256" key="3">
    <source>
        <dbReference type="ARBA" id="ARBA00022833"/>
    </source>
</evidence>
<evidence type="ECO:0000259" key="6">
    <source>
        <dbReference type="PROSITE" id="PS50089"/>
    </source>
</evidence>
<dbReference type="SMART" id="SM00249">
    <property type="entry name" value="PHD"/>
    <property type="match status" value="1"/>
</dbReference>
<feature type="domain" description="RING-type" evidence="6">
    <location>
        <begin position="62"/>
        <end position="103"/>
    </location>
</feature>
<dbReference type="InterPro" id="IPR013083">
    <property type="entry name" value="Znf_RING/FYVE/PHD"/>
</dbReference>
<keyword evidence="2 4" id="KW-0863">Zinc-finger</keyword>
<dbReference type="InterPro" id="IPR019786">
    <property type="entry name" value="Zinc_finger_PHD-type_CS"/>
</dbReference>
<evidence type="ECO:0000259" key="5">
    <source>
        <dbReference type="PROSITE" id="PS50016"/>
    </source>
</evidence>
<keyword evidence="1" id="KW-0479">Metal-binding</keyword>
<dbReference type="InterPro" id="IPR001841">
    <property type="entry name" value="Znf_RING"/>
</dbReference>
<dbReference type="PROSITE" id="PS50016">
    <property type="entry name" value="ZF_PHD_2"/>
    <property type="match status" value="1"/>
</dbReference>
<dbReference type="InterPro" id="IPR011011">
    <property type="entry name" value="Znf_FYVE_PHD"/>
</dbReference>
<proteinExistence type="predicted"/>
<evidence type="ECO:0000313" key="8">
    <source>
        <dbReference type="Proteomes" id="UP000593565"/>
    </source>
</evidence>
<dbReference type="InterPro" id="IPR019787">
    <property type="entry name" value="Znf_PHD-finger"/>
</dbReference>
<accession>A0A7J6B7Q8</accession>
<gene>
    <name evidence="7" type="ORF">AMELA_G00032710</name>
</gene>
<dbReference type="PROSITE" id="PS01359">
    <property type="entry name" value="ZF_PHD_1"/>
    <property type="match status" value="1"/>
</dbReference>
<dbReference type="AlphaFoldDB" id="A0A7J6B7Q8"/>
<sequence length="298" mass="33559">MDDFRPDTPCPSIQSTTVMVIGLFCRDTILFSTGSDVICHDAREARDIIASISLTTPELVRCLICLDTFGGQPVVSPQHCDHFYCLACITEWTRTANSCPVDRRKFTVLYQRSCVGRDIKKIITVEPREAQGLEVDERFGDEGRELSVCEECGRSDRRHLMLLCSACDSRFHVACLSPPLAAVPFEDWFCQECATDDSHINNSFSREESEIAEAEVMDLLSEVVPASSRLRLSTTAQRAVSVHARRSERIRQQSSRTHTTLSQDVPRYLLKSSWSNTEDAMTSNLILNTQKADKEAHF</sequence>